<organism evidence="7 8">
    <name type="scientific">Amniculicola lignicola CBS 123094</name>
    <dbReference type="NCBI Taxonomy" id="1392246"/>
    <lineage>
        <taxon>Eukaryota</taxon>
        <taxon>Fungi</taxon>
        <taxon>Dikarya</taxon>
        <taxon>Ascomycota</taxon>
        <taxon>Pezizomycotina</taxon>
        <taxon>Dothideomycetes</taxon>
        <taxon>Pleosporomycetidae</taxon>
        <taxon>Pleosporales</taxon>
        <taxon>Amniculicolaceae</taxon>
        <taxon>Amniculicola</taxon>
    </lineage>
</organism>
<evidence type="ECO:0000256" key="3">
    <source>
        <dbReference type="ARBA" id="ARBA00022989"/>
    </source>
</evidence>
<keyword evidence="4 6" id="KW-0472">Membrane</keyword>
<dbReference type="Pfam" id="PF03547">
    <property type="entry name" value="Mem_trans"/>
    <property type="match status" value="1"/>
</dbReference>
<proteinExistence type="predicted"/>
<evidence type="ECO:0000256" key="1">
    <source>
        <dbReference type="ARBA" id="ARBA00004141"/>
    </source>
</evidence>
<protein>
    <recommendedName>
        <fullName evidence="9">Auxin efflux carrier</fullName>
    </recommendedName>
</protein>
<evidence type="ECO:0000256" key="2">
    <source>
        <dbReference type="ARBA" id="ARBA00022692"/>
    </source>
</evidence>
<feature type="transmembrane region" description="Helical" evidence="6">
    <location>
        <begin position="338"/>
        <end position="358"/>
    </location>
</feature>
<evidence type="ECO:0000313" key="8">
    <source>
        <dbReference type="Proteomes" id="UP000799779"/>
    </source>
</evidence>
<evidence type="ECO:0000256" key="6">
    <source>
        <dbReference type="SAM" id="Phobius"/>
    </source>
</evidence>
<reference evidence="7" key="1">
    <citation type="journal article" date="2020" name="Stud. Mycol.">
        <title>101 Dothideomycetes genomes: a test case for predicting lifestyles and emergence of pathogens.</title>
        <authorList>
            <person name="Haridas S."/>
            <person name="Albert R."/>
            <person name="Binder M."/>
            <person name="Bloem J."/>
            <person name="Labutti K."/>
            <person name="Salamov A."/>
            <person name="Andreopoulos B."/>
            <person name="Baker S."/>
            <person name="Barry K."/>
            <person name="Bills G."/>
            <person name="Bluhm B."/>
            <person name="Cannon C."/>
            <person name="Castanera R."/>
            <person name="Culley D."/>
            <person name="Daum C."/>
            <person name="Ezra D."/>
            <person name="Gonzalez J."/>
            <person name="Henrissat B."/>
            <person name="Kuo A."/>
            <person name="Liang C."/>
            <person name="Lipzen A."/>
            <person name="Lutzoni F."/>
            <person name="Magnuson J."/>
            <person name="Mondo S."/>
            <person name="Nolan M."/>
            <person name="Ohm R."/>
            <person name="Pangilinan J."/>
            <person name="Park H.-J."/>
            <person name="Ramirez L."/>
            <person name="Alfaro M."/>
            <person name="Sun H."/>
            <person name="Tritt A."/>
            <person name="Yoshinaga Y."/>
            <person name="Zwiers L.-H."/>
            <person name="Turgeon B."/>
            <person name="Goodwin S."/>
            <person name="Spatafora J."/>
            <person name="Crous P."/>
            <person name="Grigoriev I."/>
        </authorList>
    </citation>
    <scope>NUCLEOTIDE SEQUENCE</scope>
    <source>
        <strain evidence="7">CBS 123094</strain>
    </source>
</reference>
<feature type="transmembrane region" description="Helical" evidence="6">
    <location>
        <begin position="252"/>
        <end position="276"/>
    </location>
</feature>
<sequence>MGMNGSELAVPLVGAFQASISVLLTIVFGVLAAQFNLLSTKAAKELSTLCVRMFMPALLIYQVGKELEVGTLPRYIPIIIWSIAYNLLSMGVGSIASRAFSLPTWASPALAFNNTTSLPLLLVKSLESTGILNSILRDGDTASEAVARAQSYFLINAMISNSMTFALGPRLLKPGDEDSPSDGEIEDDEEQQNGNSEDDDEVDRTEHVVDDRTSLLPRRVVRKVNRGGRWVYKAGYHHWQKLPHWTHEPLDIFYSFMNAPLIGAIVGAIIGLTPFLHRLFFNDSTDGGYLNAWLTAAIRNIGDLFASTQIIVVGVKLSQSLRKMKRGEDSGPVSKTSVAFITLVRFIIWPAIPLIWAVATKTNLLNSDPILWFSMMLMPTGPPAMILVALSDVNGSPEMEKMAIAKFLTISYAITPLICFSVVGSLKASEAALKGSG</sequence>
<accession>A0A6A5WTK0</accession>
<dbReference type="OrthoDB" id="191139at2759"/>
<dbReference type="Proteomes" id="UP000799779">
    <property type="component" value="Unassembled WGS sequence"/>
</dbReference>
<evidence type="ECO:0000313" key="7">
    <source>
        <dbReference type="EMBL" id="KAF2002415.1"/>
    </source>
</evidence>
<dbReference type="GO" id="GO:0016020">
    <property type="term" value="C:membrane"/>
    <property type="evidence" value="ECO:0007669"/>
    <property type="project" value="UniProtKB-SubCell"/>
</dbReference>
<gene>
    <name evidence="7" type="ORF">P154DRAFT_138793</name>
</gene>
<feature type="transmembrane region" description="Helical" evidence="6">
    <location>
        <begin position="296"/>
        <end position="317"/>
    </location>
</feature>
<evidence type="ECO:0008006" key="9">
    <source>
        <dbReference type="Google" id="ProtNLM"/>
    </source>
</evidence>
<keyword evidence="3 6" id="KW-1133">Transmembrane helix</keyword>
<feature type="transmembrane region" description="Helical" evidence="6">
    <location>
        <begin position="403"/>
        <end position="423"/>
    </location>
</feature>
<dbReference type="AlphaFoldDB" id="A0A6A5WTK0"/>
<dbReference type="PANTHER" id="PTHR31794">
    <property type="entry name" value="AUXIN EFFLUX TRANSPORTER FAMILY PROTEIN (EUROFUNG)"/>
    <property type="match status" value="1"/>
</dbReference>
<dbReference type="GO" id="GO:0005783">
    <property type="term" value="C:endoplasmic reticulum"/>
    <property type="evidence" value="ECO:0007669"/>
    <property type="project" value="TreeGrafter"/>
</dbReference>
<dbReference type="InterPro" id="IPR004776">
    <property type="entry name" value="Mem_transp_PIN-like"/>
</dbReference>
<feature type="transmembrane region" description="Helical" evidence="6">
    <location>
        <begin position="370"/>
        <end position="391"/>
    </location>
</feature>
<evidence type="ECO:0000256" key="4">
    <source>
        <dbReference type="ARBA" id="ARBA00023136"/>
    </source>
</evidence>
<dbReference type="GO" id="GO:0055085">
    <property type="term" value="P:transmembrane transport"/>
    <property type="evidence" value="ECO:0007669"/>
    <property type="project" value="InterPro"/>
</dbReference>
<dbReference type="EMBL" id="ML977577">
    <property type="protein sequence ID" value="KAF2002415.1"/>
    <property type="molecule type" value="Genomic_DNA"/>
</dbReference>
<keyword evidence="2 6" id="KW-0812">Transmembrane</keyword>
<dbReference type="PANTHER" id="PTHR31794:SF4">
    <property type="entry name" value="AUXIN EFFLUX TRANSPORTER FAMILY PROTEIN (EUROFUNG)"/>
    <property type="match status" value="1"/>
</dbReference>
<feature type="region of interest" description="Disordered" evidence="5">
    <location>
        <begin position="171"/>
        <end position="208"/>
    </location>
</feature>
<evidence type="ECO:0000256" key="5">
    <source>
        <dbReference type="SAM" id="MobiDB-lite"/>
    </source>
</evidence>
<name>A0A6A5WTK0_9PLEO</name>
<feature type="transmembrane region" description="Helical" evidence="6">
    <location>
        <begin position="12"/>
        <end position="33"/>
    </location>
</feature>
<keyword evidence="8" id="KW-1185">Reference proteome</keyword>
<comment type="subcellular location">
    <subcellularLocation>
        <location evidence="1">Membrane</location>
        <topology evidence="1">Multi-pass membrane protein</topology>
    </subcellularLocation>
</comment>
<feature type="compositionally biased region" description="Acidic residues" evidence="5">
    <location>
        <begin position="177"/>
        <end position="203"/>
    </location>
</feature>